<evidence type="ECO:0000313" key="3">
    <source>
        <dbReference type="Proteomes" id="UP001165740"/>
    </source>
</evidence>
<reference evidence="4" key="1">
    <citation type="submission" date="2025-08" db="UniProtKB">
        <authorList>
            <consortium name="RefSeq"/>
        </authorList>
    </citation>
    <scope>IDENTIFICATION</scope>
</reference>
<keyword evidence="2" id="KW-0472">Membrane</keyword>
<organism evidence="3 4">
    <name type="scientific">Biomphalaria glabrata</name>
    <name type="common">Bloodfluke planorb</name>
    <name type="synonym">Freshwater snail</name>
    <dbReference type="NCBI Taxonomy" id="6526"/>
    <lineage>
        <taxon>Eukaryota</taxon>
        <taxon>Metazoa</taxon>
        <taxon>Spiralia</taxon>
        <taxon>Lophotrochozoa</taxon>
        <taxon>Mollusca</taxon>
        <taxon>Gastropoda</taxon>
        <taxon>Heterobranchia</taxon>
        <taxon>Euthyneura</taxon>
        <taxon>Panpulmonata</taxon>
        <taxon>Hygrophila</taxon>
        <taxon>Lymnaeoidea</taxon>
        <taxon>Planorbidae</taxon>
        <taxon>Biomphalaria</taxon>
    </lineage>
</organism>
<dbReference type="AlphaFoldDB" id="A0A9W3AJB6"/>
<keyword evidence="2" id="KW-1133">Transmembrane helix</keyword>
<keyword evidence="2" id="KW-0812">Transmembrane</keyword>
<gene>
    <name evidence="4" type="primary">LOC106072290</name>
</gene>
<dbReference type="RefSeq" id="XP_055887230.1">
    <property type="nucleotide sequence ID" value="XM_056031255.1"/>
</dbReference>
<proteinExistence type="predicted"/>
<evidence type="ECO:0000256" key="1">
    <source>
        <dbReference type="SAM" id="MobiDB-lite"/>
    </source>
</evidence>
<accession>A0A9W3AJB6</accession>
<feature type="region of interest" description="Disordered" evidence="1">
    <location>
        <begin position="245"/>
        <end position="273"/>
    </location>
</feature>
<name>A0A9W3AJB6_BIOGL</name>
<dbReference type="Proteomes" id="UP001165740">
    <property type="component" value="Chromosome 5"/>
</dbReference>
<feature type="compositionally biased region" description="Polar residues" evidence="1">
    <location>
        <begin position="264"/>
        <end position="273"/>
    </location>
</feature>
<evidence type="ECO:0000313" key="4">
    <source>
        <dbReference type="RefSeq" id="XP_055887230.1"/>
    </source>
</evidence>
<evidence type="ECO:0000256" key="2">
    <source>
        <dbReference type="SAM" id="Phobius"/>
    </source>
</evidence>
<protein>
    <submittedName>
        <fullName evidence="4">Multiple epidermal growth factor-like domains protein 10 isoform X1</fullName>
    </submittedName>
</protein>
<dbReference type="OrthoDB" id="10252017at2759"/>
<feature type="transmembrane region" description="Helical" evidence="2">
    <location>
        <begin position="161"/>
        <end position="183"/>
    </location>
</feature>
<dbReference type="GeneID" id="106072290"/>
<keyword evidence="3" id="KW-1185">Reference proteome</keyword>
<sequence>MALTVISKFCYINSCNSVTGECNSGCNGYSNPPECTFECDRNHWGLNCQHYCSENCYNKTCDKVTGRCDSGCDIGYSNPPDYSLGNDIIDSHLAYSCCHINCLSRKLGLNSINECSIYYSNKSCDKVTVVCQEHLKCNDLTTNITAHHANGSNTMAFEASIGIGIAIGAGLIIFLDVVMLLIYKARFSKTLLKERQGIDPKKETQLHEKSNKERQLQSLETHSGDYDDFMHLNEYQHFYEKTHNKADAGHDESDSSSKYKHVQTSHYDSVNHL</sequence>
<feature type="compositionally biased region" description="Basic and acidic residues" evidence="1">
    <location>
        <begin position="245"/>
        <end position="257"/>
    </location>
</feature>